<sequence>TAVQQGETPLTFDLGLLASFDPNPIDSKAYSQDLESYLKQRSRNATQALINNIFNLKVTRDIDHGPLATLPAIQTRLPREKPLPKPKPLTKWEKFAKIKGIQNKKKDKMVFDEDTQTWVPSWGYKGANKKVEDQWIHVVKAGAEDDYSPAKAAAKERKDRKLKNEAQRLKNLARANQAETKSSSASGLGDGKSQSGALGSGSASQVAKAAARQKRKAELEADVLRSRASTASMGKFDKRLEGEGKAKGIKRKFDPLEQDTGAERQASMALLSKLGTGPGGLKKKANSVGQGDSELVNTRKAVKFASGGSGGVALGRKQAQGASGAK</sequence>
<keyword evidence="2" id="KW-1185">Reference proteome</keyword>
<accession>A0ACD0NZH0</accession>
<feature type="non-terminal residue" evidence="1">
    <location>
        <position position="326"/>
    </location>
</feature>
<reference evidence="1 2" key="1">
    <citation type="journal article" date="2018" name="Mol. Biol. Evol.">
        <title>Broad Genomic Sampling Reveals a Smut Pathogenic Ancestry of the Fungal Clade Ustilaginomycotina.</title>
        <authorList>
            <person name="Kijpornyongpan T."/>
            <person name="Mondo S.J."/>
            <person name="Barry K."/>
            <person name="Sandor L."/>
            <person name="Lee J."/>
            <person name="Lipzen A."/>
            <person name="Pangilinan J."/>
            <person name="LaButti K."/>
            <person name="Hainaut M."/>
            <person name="Henrissat B."/>
            <person name="Grigoriev I.V."/>
            <person name="Spatafora J.W."/>
            <person name="Aime M.C."/>
        </authorList>
    </citation>
    <scope>NUCLEOTIDE SEQUENCE [LARGE SCALE GENOMIC DNA]</scope>
    <source>
        <strain evidence="1 2">SA 807</strain>
    </source>
</reference>
<protein>
    <submittedName>
        <fullName evidence="1">RRS1-domain-containing protein</fullName>
    </submittedName>
</protein>
<organism evidence="1 2">
    <name type="scientific">Violaceomyces palustris</name>
    <dbReference type="NCBI Taxonomy" id="1673888"/>
    <lineage>
        <taxon>Eukaryota</taxon>
        <taxon>Fungi</taxon>
        <taxon>Dikarya</taxon>
        <taxon>Basidiomycota</taxon>
        <taxon>Ustilaginomycotina</taxon>
        <taxon>Ustilaginomycetes</taxon>
        <taxon>Violaceomycetales</taxon>
        <taxon>Violaceomycetaceae</taxon>
        <taxon>Violaceomyces</taxon>
    </lineage>
</organism>
<feature type="non-terminal residue" evidence="1">
    <location>
        <position position="1"/>
    </location>
</feature>
<evidence type="ECO:0000313" key="1">
    <source>
        <dbReference type="EMBL" id="PWN51293.1"/>
    </source>
</evidence>
<proteinExistence type="predicted"/>
<evidence type="ECO:0000313" key="2">
    <source>
        <dbReference type="Proteomes" id="UP000245626"/>
    </source>
</evidence>
<name>A0ACD0NZH0_9BASI</name>
<gene>
    <name evidence="1" type="ORF">IE53DRAFT_306298</name>
</gene>
<dbReference type="Proteomes" id="UP000245626">
    <property type="component" value="Unassembled WGS sequence"/>
</dbReference>
<dbReference type="EMBL" id="KZ819854">
    <property type="protein sequence ID" value="PWN51293.1"/>
    <property type="molecule type" value="Genomic_DNA"/>
</dbReference>